<dbReference type="OrthoDB" id="5524781at2"/>
<reference evidence="2" key="1">
    <citation type="submission" date="2018-02" db="EMBL/GenBank/DDBJ databases">
        <authorList>
            <person name="Hausmann B."/>
        </authorList>
    </citation>
    <scope>NUCLEOTIDE SEQUENCE [LARGE SCALE GENOMIC DNA]</scope>
    <source>
        <strain evidence="2">Peat soil MAG SbA1</strain>
    </source>
</reference>
<accession>A0A2U3K4Y8</accession>
<dbReference type="SUPFAM" id="SSF55781">
    <property type="entry name" value="GAF domain-like"/>
    <property type="match status" value="1"/>
</dbReference>
<evidence type="ECO:0000313" key="2">
    <source>
        <dbReference type="Proteomes" id="UP000238701"/>
    </source>
</evidence>
<protein>
    <recommendedName>
        <fullName evidence="3">GAF domain-containing protein</fullName>
    </recommendedName>
</protein>
<evidence type="ECO:0008006" key="3">
    <source>
        <dbReference type="Google" id="ProtNLM"/>
    </source>
</evidence>
<dbReference type="Proteomes" id="UP000238701">
    <property type="component" value="Unassembled WGS sequence"/>
</dbReference>
<dbReference type="AlphaFoldDB" id="A0A2U3K4Y8"/>
<proteinExistence type="predicted"/>
<name>A0A2U3K4Y8_9BACT</name>
<gene>
    <name evidence="1" type="ORF">SBA1_1320005</name>
</gene>
<sequence>MSTMSDLPAKHERKTSVQTLGDQAKVYAARMRLQNAIDQADALDAIREIAGNLIGTEEVAVFKIDKKRSELWLYWSFGIDPNKHSVLEVRREPKLKQVLNGKPVFRLKLSGESLLSTDDPVNALIPVLADGYPCAVIVLFRLFSHKAGIEPVDREICEVLSNCAGRAVEPCHSR</sequence>
<organism evidence="1 2">
    <name type="scientific">Candidatus Sulfotelmatobacter kueseliae</name>
    <dbReference type="NCBI Taxonomy" id="2042962"/>
    <lineage>
        <taxon>Bacteria</taxon>
        <taxon>Pseudomonadati</taxon>
        <taxon>Acidobacteriota</taxon>
        <taxon>Terriglobia</taxon>
        <taxon>Terriglobales</taxon>
        <taxon>Candidatus Korobacteraceae</taxon>
        <taxon>Candidatus Sulfotelmatobacter</taxon>
    </lineage>
</organism>
<dbReference type="EMBL" id="OMOD01000038">
    <property type="protein sequence ID" value="SPF34722.1"/>
    <property type="molecule type" value="Genomic_DNA"/>
</dbReference>
<evidence type="ECO:0000313" key="1">
    <source>
        <dbReference type="EMBL" id="SPF34722.1"/>
    </source>
</evidence>